<protein>
    <recommendedName>
        <fullName evidence="1">Retrotransposon gag domain-containing protein</fullName>
    </recommendedName>
</protein>
<sequence length="120" mass="14346">MENYFRVKGIVDDTVKVNTVSMFLTDIVLLWWRDRTTDKRQGKIGTWQEFQCKLKGQFYPEFAKEEARAKLQGVMQQGTMGEYVREFKELMLQVSEVTEREVLLAFQNRLKSWVRQEVEQ</sequence>
<reference evidence="2 3" key="1">
    <citation type="journal article" date="2019" name="Genome Biol. Evol.">
        <title>Insights into the evolution of the New World diploid cottons (Gossypium, subgenus Houzingenia) based on genome sequencing.</title>
        <authorList>
            <person name="Grover C.E."/>
            <person name="Arick M.A. 2nd"/>
            <person name="Thrash A."/>
            <person name="Conover J.L."/>
            <person name="Sanders W.S."/>
            <person name="Peterson D.G."/>
            <person name="Frelichowski J.E."/>
            <person name="Scheffler J.A."/>
            <person name="Scheffler B.E."/>
            <person name="Wendel J.F."/>
        </authorList>
    </citation>
    <scope>NUCLEOTIDE SEQUENCE [LARGE SCALE GENOMIC DNA]</scope>
    <source>
        <strain evidence="2">1</strain>
        <tissue evidence="2">Leaf</tissue>
    </source>
</reference>
<feature type="domain" description="Retrotransposon gag" evidence="1">
    <location>
        <begin position="20"/>
        <end position="108"/>
    </location>
</feature>
<dbReference type="Pfam" id="PF03732">
    <property type="entry name" value="Retrotrans_gag"/>
    <property type="match status" value="1"/>
</dbReference>
<comment type="caution">
    <text evidence="2">The sequence shown here is derived from an EMBL/GenBank/DDBJ whole genome shotgun (WGS) entry which is preliminary data.</text>
</comment>
<evidence type="ECO:0000313" key="3">
    <source>
        <dbReference type="Proteomes" id="UP000593576"/>
    </source>
</evidence>
<dbReference type="InterPro" id="IPR005162">
    <property type="entry name" value="Retrotrans_gag_dom"/>
</dbReference>
<dbReference type="AlphaFoldDB" id="A0A7J9MSG1"/>
<organism evidence="2 3">
    <name type="scientific">Gossypium schwendimanii</name>
    <name type="common">Cotton</name>
    <dbReference type="NCBI Taxonomy" id="34291"/>
    <lineage>
        <taxon>Eukaryota</taxon>
        <taxon>Viridiplantae</taxon>
        <taxon>Streptophyta</taxon>
        <taxon>Embryophyta</taxon>
        <taxon>Tracheophyta</taxon>
        <taxon>Spermatophyta</taxon>
        <taxon>Magnoliopsida</taxon>
        <taxon>eudicotyledons</taxon>
        <taxon>Gunneridae</taxon>
        <taxon>Pentapetalae</taxon>
        <taxon>rosids</taxon>
        <taxon>malvids</taxon>
        <taxon>Malvales</taxon>
        <taxon>Malvaceae</taxon>
        <taxon>Malvoideae</taxon>
        <taxon>Gossypium</taxon>
    </lineage>
</organism>
<gene>
    <name evidence="2" type="ORF">Goshw_011132</name>
</gene>
<dbReference type="EMBL" id="JABFAF010000013">
    <property type="protein sequence ID" value="MBA0874073.1"/>
    <property type="molecule type" value="Genomic_DNA"/>
</dbReference>
<proteinExistence type="predicted"/>
<dbReference type="Proteomes" id="UP000593576">
    <property type="component" value="Unassembled WGS sequence"/>
</dbReference>
<name>A0A7J9MSG1_GOSSC</name>
<keyword evidence="3" id="KW-1185">Reference proteome</keyword>
<accession>A0A7J9MSG1</accession>
<evidence type="ECO:0000313" key="2">
    <source>
        <dbReference type="EMBL" id="MBA0874073.1"/>
    </source>
</evidence>
<evidence type="ECO:0000259" key="1">
    <source>
        <dbReference type="Pfam" id="PF03732"/>
    </source>
</evidence>